<dbReference type="Gene3D" id="3.40.50.720">
    <property type="entry name" value="NAD(P)-binding Rossmann-like Domain"/>
    <property type="match status" value="1"/>
</dbReference>
<feature type="chain" id="PRO_5045767729" evidence="2">
    <location>
        <begin position="20"/>
        <end position="214"/>
    </location>
</feature>
<dbReference type="SUPFAM" id="SSF51735">
    <property type="entry name" value="NAD(P)-binding Rossmann-fold domains"/>
    <property type="match status" value="1"/>
</dbReference>
<evidence type="ECO:0000259" key="3">
    <source>
        <dbReference type="Pfam" id="PF03807"/>
    </source>
</evidence>
<dbReference type="PANTHER" id="PTHR14239">
    <property type="entry name" value="DUDULIN-RELATED"/>
    <property type="match status" value="1"/>
</dbReference>
<keyword evidence="1" id="KW-0560">Oxidoreductase</keyword>
<feature type="signal peptide" evidence="2">
    <location>
        <begin position="1"/>
        <end position="19"/>
    </location>
</feature>
<evidence type="ECO:0000256" key="1">
    <source>
        <dbReference type="ARBA" id="ARBA00023002"/>
    </source>
</evidence>
<dbReference type="PANTHER" id="PTHR14239:SF10">
    <property type="entry name" value="REDUCTASE"/>
    <property type="match status" value="1"/>
</dbReference>
<dbReference type="InterPro" id="IPR036291">
    <property type="entry name" value="NAD(P)-bd_dom_sf"/>
</dbReference>
<accession>A0ABV2AZZ9</accession>
<evidence type="ECO:0000313" key="5">
    <source>
        <dbReference type="Proteomes" id="UP001460888"/>
    </source>
</evidence>
<dbReference type="InterPro" id="IPR028939">
    <property type="entry name" value="P5C_Rdtase_cat_N"/>
</dbReference>
<organism evidence="4 5">
    <name type="scientific">Salinisphaera dokdonensis CL-ES53</name>
    <dbReference type="NCBI Taxonomy" id="1304272"/>
    <lineage>
        <taxon>Bacteria</taxon>
        <taxon>Pseudomonadati</taxon>
        <taxon>Pseudomonadota</taxon>
        <taxon>Gammaproteobacteria</taxon>
        <taxon>Salinisphaerales</taxon>
        <taxon>Salinisphaeraceae</taxon>
        <taxon>Salinisphaera</taxon>
    </lineage>
</organism>
<proteinExistence type="predicted"/>
<reference evidence="4 5" key="1">
    <citation type="submission" date="2013-03" db="EMBL/GenBank/DDBJ databases">
        <title>Salinisphaera dokdonensis CL-ES53 Genome Sequencing.</title>
        <authorList>
            <person name="Li C."/>
            <person name="Lai Q."/>
            <person name="Shao Z."/>
        </authorList>
    </citation>
    <scope>NUCLEOTIDE SEQUENCE [LARGE SCALE GENOMIC DNA]</scope>
    <source>
        <strain evidence="4 5">CL-ES53</strain>
    </source>
</reference>
<gene>
    <name evidence="4" type="ORF">SADO_08162</name>
</gene>
<protein>
    <submittedName>
        <fullName evidence="4">Dinucleotide-binding enzyme</fullName>
    </submittedName>
</protein>
<keyword evidence="5" id="KW-1185">Reference proteome</keyword>
<sequence>MIGVCALLLCAVSLSPAAASEQAQAKAPISSTIAMIGAGNMGQALGNLWAAAGYHVIFATRNPGELDDVVATAGHGAEAATVAKAIEQAGIITLAVPYGAEPAIAKAHGAAMKGKVLVNVDNAFEHRDGEVATKAEAVGEAVYSAQLFEGTRFIRAFNLKGAGSFPSPEGVESADFEVPYTVNDESARHIAEALIHDAGGTPVYEGGLENAREY</sequence>
<dbReference type="InterPro" id="IPR051267">
    <property type="entry name" value="STEAP_metalloreductase"/>
</dbReference>
<evidence type="ECO:0000313" key="4">
    <source>
        <dbReference type="EMBL" id="MES1929215.1"/>
    </source>
</evidence>
<name>A0ABV2AZZ9_9GAMM</name>
<dbReference type="Pfam" id="PF03807">
    <property type="entry name" value="F420_oxidored"/>
    <property type="match status" value="1"/>
</dbReference>
<evidence type="ECO:0000256" key="2">
    <source>
        <dbReference type="SAM" id="SignalP"/>
    </source>
</evidence>
<dbReference type="Proteomes" id="UP001460888">
    <property type="component" value="Unassembled WGS sequence"/>
</dbReference>
<comment type="caution">
    <text evidence="4">The sequence shown here is derived from an EMBL/GenBank/DDBJ whole genome shotgun (WGS) entry which is preliminary data.</text>
</comment>
<keyword evidence="2" id="KW-0732">Signal</keyword>
<dbReference type="EMBL" id="APND01000002">
    <property type="protein sequence ID" value="MES1929215.1"/>
    <property type="molecule type" value="Genomic_DNA"/>
</dbReference>
<feature type="domain" description="Pyrroline-5-carboxylate reductase catalytic N-terminal" evidence="3">
    <location>
        <begin position="32"/>
        <end position="121"/>
    </location>
</feature>